<dbReference type="EMBL" id="UYJE01007295">
    <property type="protein sequence ID" value="VDI53386.1"/>
    <property type="molecule type" value="Genomic_DNA"/>
</dbReference>
<evidence type="ECO:0000256" key="1">
    <source>
        <dbReference type="SAM" id="MobiDB-lite"/>
    </source>
</evidence>
<evidence type="ECO:0000313" key="2">
    <source>
        <dbReference type="EMBL" id="VDI53386.1"/>
    </source>
</evidence>
<protein>
    <submittedName>
        <fullName evidence="2">Uncharacterized protein</fullName>
    </submittedName>
</protein>
<dbReference type="Proteomes" id="UP000596742">
    <property type="component" value="Unassembled WGS sequence"/>
</dbReference>
<name>A0A8B6FTS6_MYTGA</name>
<reference evidence="2" key="1">
    <citation type="submission" date="2018-11" db="EMBL/GenBank/DDBJ databases">
        <authorList>
            <person name="Alioto T."/>
            <person name="Alioto T."/>
        </authorList>
    </citation>
    <scope>NUCLEOTIDE SEQUENCE</scope>
</reference>
<sequence length="545" mass="61958">MAWCLQKTEDDKIYLKLNKKKAIDPSTGSEFGPLVKAEGGRSSDELWFHFEGTNVGRRFLRSKFAVEDLDDSDKFQETLKNQTSNNEFIKELLTYGITNSRKKKPKASQHVNVEVPAISSIAGPTPNACDDFMKTIESKYVGQHSVNVFLLINTPAEYRCREINRSWVDDLKNNIKLAPGGHVTVLPVLIDPKQVSSADAFQKESMLDNNMFLLGGNHLTTACQEILAEEQVNDTFRKYRKVLVDVYVGLERTEALLLGNLHNSRTKTLKMMFQDKVIQARQIFLAKEDDIHVNWKDTATDVFGKIEKKSYSKEGLGTVLSVAEYSEEAFTEVLRIFKNWPEQEVPQKIFRSLQGIESSCLVSYLKMVDSSVSINTVSGLIETEKKKAQLKKIFINITESEDWEEAELLYEQHTSKIDDFLDINLKKGHVPTMFVEYCMEAKDLRLRREDDFCISINVNVNGKAIVVDKNVQNLLSKYKRKINTDLKKISKKIKVIDNLDCSQLTSSSLQSTQPTSSSTEQSTQHVVTSESTQQSTQSQLLFNEQ</sequence>
<accession>A0A8B6FTS6</accession>
<comment type="caution">
    <text evidence="2">The sequence shown here is derived from an EMBL/GenBank/DDBJ whole genome shotgun (WGS) entry which is preliminary data.</text>
</comment>
<evidence type="ECO:0000313" key="3">
    <source>
        <dbReference type="Proteomes" id="UP000596742"/>
    </source>
</evidence>
<proteinExistence type="predicted"/>
<organism evidence="2 3">
    <name type="scientific">Mytilus galloprovincialis</name>
    <name type="common">Mediterranean mussel</name>
    <dbReference type="NCBI Taxonomy" id="29158"/>
    <lineage>
        <taxon>Eukaryota</taxon>
        <taxon>Metazoa</taxon>
        <taxon>Spiralia</taxon>
        <taxon>Lophotrochozoa</taxon>
        <taxon>Mollusca</taxon>
        <taxon>Bivalvia</taxon>
        <taxon>Autobranchia</taxon>
        <taxon>Pteriomorphia</taxon>
        <taxon>Mytilida</taxon>
        <taxon>Mytiloidea</taxon>
        <taxon>Mytilidae</taxon>
        <taxon>Mytilinae</taxon>
        <taxon>Mytilus</taxon>
    </lineage>
</organism>
<dbReference type="OrthoDB" id="6159933at2759"/>
<dbReference type="AlphaFoldDB" id="A0A8B6FTS6"/>
<gene>
    <name evidence="2" type="ORF">MGAL_10B054360</name>
</gene>
<feature type="compositionally biased region" description="Low complexity" evidence="1">
    <location>
        <begin position="507"/>
        <end position="539"/>
    </location>
</feature>
<keyword evidence="3" id="KW-1185">Reference proteome</keyword>
<feature type="region of interest" description="Disordered" evidence="1">
    <location>
        <begin position="507"/>
        <end position="545"/>
    </location>
</feature>